<dbReference type="InterPro" id="IPR036318">
    <property type="entry name" value="FAD-bd_PCMH-like_sf"/>
</dbReference>
<evidence type="ECO:0000313" key="4">
    <source>
        <dbReference type="Proteomes" id="UP001595722"/>
    </source>
</evidence>
<dbReference type="Proteomes" id="UP001595722">
    <property type="component" value="Unassembled WGS sequence"/>
</dbReference>
<dbReference type="InterPro" id="IPR010031">
    <property type="entry name" value="FAD_lactone_oxidase-like"/>
</dbReference>
<proteinExistence type="predicted"/>
<dbReference type="EMBL" id="JBHRYB010000014">
    <property type="protein sequence ID" value="MFC3681266.1"/>
    <property type="molecule type" value="Genomic_DNA"/>
</dbReference>
<dbReference type="Gene3D" id="3.30.465.10">
    <property type="match status" value="1"/>
</dbReference>
<evidence type="ECO:0000256" key="1">
    <source>
        <dbReference type="ARBA" id="ARBA00022827"/>
    </source>
</evidence>
<dbReference type="InterPro" id="IPR006094">
    <property type="entry name" value="Oxid_FAD_bind_N"/>
</dbReference>
<evidence type="ECO:0000313" key="3">
    <source>
        <dbReference type="EMBL" id="MFC3681266.1"/>
    </source>
</evidence>
<comment type="caution">
    <text evidence="3">The sequence shown here is derived from an EMBL/GenBank/DDBJ whole genome shotgun (WGS) entry which is preliminary data.</text>
</comment>
<sequence length="431" mass="48843">MKPLLSWNRIPNTQPDQLITLQHASLPPGGNTPFTVYGNGRSYGDVCLTSHGSLIYTKHLDRFIQFDRIHGILRCEAGIQLADILPVIVPHGWFLPVTPGTRFITTGGAVANDVHGKNHHNSGSFGHHVTALGLIRSDHGYLHCSKQQNSAYFKATIGGLGLTGLISWVEFKLLPIKTEYMTCQAQQFSHIDEYWHLNNTSAHQNDYTVAWIDCLSRGRAQGRGILFSARHSDQQQPGKHYHEKFHSMPVTPPISLVNNLSLRIFNQLYYHWPRKTGTYISHYTPYFYPLDSIKHWNRMYGPEGFYQYQCVIPPEHATHAIKQLLRCISNSGQGSFLAVLKSFGTQPAAGMLSFTRPGTTLALDFPNRGHVTQNLFKQLDQIVFETGGALYPAKDARMPTTLFRSSFPQWQKFSEYTDPCFSSDFWRRMNS</sequence>
<dbReference type="PANTHER" id="PTHR43762">
    <property type="entry name" value="L-GULONOLACTONE OXIDASE"/>
    <property type="match status" value="1"/>
</dbReference>
<dbReference type="SUPFAM" id="SSF56176">
    <property type="entry name" value="FAD-binding/transporter-associated domain-like"/>
    <property type="match status" value="1"/>
</dbReference>
<dbReference type="PROSITE" id="PS51387">
    <property type="entry name" value="FAD_PCMH"/>
    <property type="match status" value="1"/>
</dbReference>
<evidence type="ECO:0000259" key="2">
    <source>
        <dbReference type="PROSITE" id="PS51387"/>
    </source>
</evidence>
<dbReference type="InterPro" id="IPR016166">
    <property type="entry name" value="FAD-bd_PCMH"/>
</dbReference>
<dbReference type="Pfam" id="PF01565">
    <property type="entry name" value="FAD_binding_4"/>
    <property type="match status" value="1"/>
</dbReference>
<dbReference type="PANTHER" id="PTHR43762:SF1">
    <property type="entry name" value="D-ARABINONO-1,4-LACTONE OXIDASE"/>
    <property type="match status" value="1"/>
</dbReference>
<keyword evidence="1" id="KW-0274">FAD</keyword>
<organism evidence="3 4">
    <name type="scientific">Bacterioplanoides pacificum</name>
    <dbReference type="NCBI Taxonomy" id="1171596"/>
    <lineage>
        <taxon>Bacteria</taxon>
        <taxon>Pseudomonadati</taxon>
        <taxon>Pseudomonadota</taxon>
        <taxon>Gammaproteobacteria</taxon>
        <taxon>Oceanospirillales</taxon>
        <taxon>Oceanospirillaceae</taxon>
        <taxon>Bacterioplanoides</taxon>
    </lineage>
</organism>
<feature type="domain" description="FAD-binding PCMH-type" evidence="2">
    <location>
        <begin position="1"/>
        <end position="176"/>
    </location>
</feature>
<accession>A0ABV7VUT3</accession>
<keyword evidence="1" id="KW-0285">Flavoprotein</keyword>
<dbReference type="RefSeq" id="WP_376867580.1">
    <property type="nucleotide sequence ID" value="NZ_JBHRYB010000014.1"/>
</dbReference>
<keyword evidence="4" id="KW-1185">Reference proteome</keyword>
<gene>
    <name evidence="3" type="ORF">ACFOMG_14270</name>
</gene>
<protein>
    <submittedName>
        <fullName evidence="3">FAD-dependent oxidoreductase</fullName>
    </submittedName>
</protein>
<name>A0ABV7VUT3_9GAMM</name>
<reference evidence="4" key="1">
    <citation type="journal article" date="2019" name="Int. J. Syst. Evol. Microbiol.">
        <title>The Global Catalogue of Microorganisms (GCM) 10K type strain sequencing project: providing services to taxonomists for standard genome sequencing and annotation.</title>
        <authorList>
            <consortium name="The Broad Institute Genomics Platform"/>
            <consortium name="The Broad Institute Genome Sequencing Center for Infectious Disease"/>
            <person name="Wu L."/>
            <person name="Ma J."/>
        </authorList>
    </citation>
    <scope>NUCLEOTIDE SEQUENCE [LARGE SCALE GENOMIC DNA]</scope>
    <source>
        <strain evidence="4">KCTC 42424</strain>
    </source>
</reference>
<dbReference type="InterPro" id="IPR016169">
    <property type="entry name" value="FAD-bd_PCMH_sub2"/>
</dbReference>